<proteinExistence type="predicted"/>
<dbReference type="Proteomes" id="UP000225379">
    <property type="component" value="Unassembled WGS sequence"/>
</dbReference>
<evidence type="ECO:0000256" key="1">
    <source>
        <dbReference type="SAM" id="MobiDB-lite"/>
    </source>
</evidence>
<feature type="chain" id="PRO_5012541402" evidence="2">
    <location>
        <begin position="25"/>
        <end position="241"/>
    </location>
</feature>
<dbReference type="AlphaFoldDB" id="A0A2B8BGU1"/>
<gene>
    <name evidence="3" type="ORF">CRT60_10790</name>
</gene>
<feature type="compositionally biased region" description="Low complexity" evidence="1">
    <location>
        <begin position="179"/>
        <end position="189"/>
    </location>
</feature>
<dbReference type="EMBL" id="PDKW01000040">
    <property type="protein sequence ID" value="PGH56980.1"/>
    <property type="molecule type" value="Genomic_DNA"/>
</dbReference>
<feature type="signal peptide" evidence="2">
    <location>
        <begin position="1"/>
        <end position="24"/>
    </location>
</feature>
<name>A0A2B8BGU1_9PROT</name>
<keyword evidence="2" id="KW-0732">Signal</keyword>
<feature type="compositionally biased region" description="Pro residues" evidence="1">
    <location>
        <begin position="166"/>
        <end position="178"/>
    </location>
</feature>
<sequence length="241" mass="24172">MMSSRTVFLPAFAALLLTAGTAAAQVTGGIAFPPGPIPGAAMAQAFAQTPRLPVSVTPTPRGAPPGAMVTNPSVRRSSVNQQAITRIRGDAGYLAGFNKGQPLAASRQPPVQPVDPSFTIIDAPFIVNNFNSALNFAFGDGNISQQQLGDGTAAGSAGPVETAAPAPAPEPAPLPAPAPASTAKPAGPSTLDMLMSTAGPLPHLPAALAHGGVQFNNVNTTTNTAVGTGNRATQKTVTVQR</sequence>
<evidence type="ECO:0000313" key="4">
    <source>
        <dbReference type="Proteomes" id="UP000225379"/>
    </source>
</evidence>
<comment type="caution">
    <text evidence="3">The sequence shown here is derived from an EMBL/GenBank/DDBJ whole genome shotgun (WGS) entry which is preliminary data.</text>
</comment>
<reference evidence="4" key="1">
    <citation type="submission" date="2017-10" db="EMBL/GenBank/DDBJ databases">
        <authorList>
            <person name="Kravchenko I.K."/>
            <person name="Grouzdev D.S."/>
        </authorList>
    </citation>
    <scope>NUCLEOTIDE SEQUENCE [LARGE SCALE GENOMIC DNA]</scope>
    <source>
        <strain evidence="4">B2</strain>
    </source>
</reference>
<organism evidence="3 4">
    <name type="scientific">Azospirillum palustre</name>
    <dbReference type="NCBI Taxonomy" id="2044885"/>
    <lineage>
        <taxon>Bacteria</taxon>
        <taxon>Pseudomonadati</taxon>
        <taxon>Pseudomonadota</taxon>
        <taxon>Alphaproteobacteria</taxon>
        <taxon>Rhodospirillales</taxon>
        <taxon>Azospirillaceae</taxon>
        <taxon>Azospirillum</taxon>
    </lineage>
</organism>
<feature type="region of interest" description="Disordered" evidence="1">
    <location>
        <begin position="147"/>
        <end position="190"/>
    </location>
</feature>
<evidence type="ECO:0000313" key="3">
    <source>
        <dbReference type="EMBL" id="PGH56980.1"/>
    </source>
</evidence>
<dbReference type="OrthoDB" id="7305733at2"/>
<evidence type="ECO:0000256" key="2">
    <source>
        <dbReference type="SAM" id="SignalP"/>
    </source>
</evidence>
<protein>
    <submittedName>
        <fullName evidence="3">Uncharacterized protein</fullName>
    </submittedName>
</protein>
<keyword evidence="4" id="KW-1185">Reference proteome</keyword>
<dbReference type="RefSeq" id="WP_098736431.1">
    <property type="nucleotide sequence ID" value="NZ_PDKW01000040.1"/>
</dbReference>
<accession>A0A2B8BGU1</accession>